<dbReference type="EnsemblMetazoa" id="GAUT050967-RA">
    <property type="protein sequence ID" value="GAUT050967-PA"/>
    <property type="gene ID" value="GAUT050967"/>
</dbReference>
<keyword evidence="2" id="KW-1185">Reference proteome</keyword>
<dbReference type="AlphaFoldDB" id="A0A1A9VXP4"/>
<evidence type="ECO:0000313" key="2">
    <source>
        <dbReference type="Proteomes" id="UP000078200"/>
    </source>
</evidence>
<accession>A0A1A9VXP4</accession>
<sequence length="303" mass="34851">MDIIGEKDERNIGKLPDGILDEFLRCNNEIGQDMLDDISQPPNTSHAGEMHIKTEIVNNKCFDNRSERNQTPRFETTSYSSLYNVSVRIVEEIDKWIKKDEKENESTSLTVNENQIIEKKDLDLPPSLQPLTAKNSEMVLANNVSFSKDVATQTDDNDTFDMIREIDSCDVAAETMQENRLSEPRLGFVTRNFNSNQMTAMLDFAELLTESRSLDYLDVYNVRQRMLAIYKSSLSPEINRTNAFSHSRDNLTNEFSNRGPLTLTPVNFAYSHARQCYSAHGSRFKYNRISSTKNFYSRECKKC</sequence>
<name>A0A1A9VXP4_GLOAU</name>
<protein>
    <submittedName>
        <fullName evidence="1">Uncharacterized protein</fullName>
    </submittedName>
</protein>
<reference evidence="1" key="1">
    <citation type="submission" date="2020-05" db="UniProtKB">
        <authorList>
            <consortium name="EnsemblMetazoa"/>
        </authorList>
    </citation>
    <scope>IDENTIFICATION</scope>
    <source>
        <strain evidence="1">TTRI</strain>
    </source>
</reference>
<proteinExistence type="predicted"/>
<dbReference type="VEuPathDB" id="VectorBase:GAUT050967"/>
<evidence type="ECO:0000313" key="1">
    <source>
        <dbReference type="EnsemblMetazoa" id="GAUT050967-PA"/>
    </source>
</evidence>
<organism evidence="1 2">
    <name type="scientific">Glossina austeni</name>
    <name type="common">Savannah tsetse fly</name>
    <dbReference type="NCBI Taxonomy" id="7395"/>
    <lineage>
        <taxon>Eukaryota</taxon>
        <taxon>Metazoa</taxon>
        <taxon>Ecdysozoa</taxon>
        <taxon>Arthropoda</taxon>
        <taxon>Hexapoda</taxon>
        <taxon>Insecta</taxon>
        <taxon>Pterygota</taxon>
        <taxon>Neoptera</taxon>
        <taxon>Endopterygota</taxon>
        <taxon>Diptera</taxon>
        <taxon>Brachycera</taxon>
        <taxon>Muscomorpha</taxon>
        <taxon>Hippoboscoidea</taxon>
        <taxon>Glossinidae</taxon>
        <taxon>Glossina</taxon>
    </lineage>
</organism>
<dbReference type="Proteomes" id="UP000078200">
    <property type="component" value="Unassembled WGS sequence"/>
</dbReference>